<organism evidence="1 2">
    <name type="scientific">Akkermansia massiliensis</name>
    <dbReference type="NCBI Taxonomy" id="2927224"/>
    <lineage>
        <taxon>Bacteria</taxon>
        <taxon>Pseudomonadati</taxon>
        <taxon>Verrucomicrobiota</taxon>
        <taxon>Verrucomicrobiia</taxon>
        <taxon>Verrucomicrobiales</taxon>
        <taxon>Akkermansiaceae</taxon>
        <taxon>Akkermansia</taxon>
    </lineage>
</organism>
<dbReference type="EMBL" id="JAMGSI010000001">
    <property type="protein sequence ID" value="MCL6657016.1"/>
    <property type="molecule type" value="Genomic_DNA"/>
</dbReference>
<protein>
    <submittedName>
        <fullName evidence="1">Uncharacterized protein</fullName>
    </submittedName>
</protein>
<name>A0ABT0R7V9_9BACT</name>
<gene>
    <name evidence="1" type="ORF">M8N44_06740</name>
</gene>
<reference evidence="1 2" key="1">
    <citation type="submission" date="2022-03" db="EMBL/GenBank/DDBJ databases">
        <title>Taxonomic description of new species and reclassification of some bacterial strains.</title>
        <authorList>
            <person name="Ndongo S."/>
        </authorList>
    </citation>
    <scope>NUCLEOTIDE SEQUENCE [LARGE SCALE GENOMIC DNA]</scope>
    <source>
        <strain evidence="1 2">Marseille-P6666</strain>
    </source>
</reference>
<dbReference type="Proteomes" id="UP001202031">
    <property type="component" value="Unassembled WGS sequence"/>
</dbReference>
<evidence type="ECO:0000313" key="2">
    <source>
        <dbReference type="Proteomes" id="UP001202031"/>
    </source>
</evidence>
<proteinExistence type="predicted"/>
<keyword evidence="2" id="KW-1185">Reference proteome</keyword>
<accession>A0ABT0R7V9</accession>
<comment type="caution">
    <text evidence="1">The sequence shown here is derived from an EMBL/GenBank/DDBJ whole genome shotgun (WGS) entry which is preliminary data.</text>
</comment>
<sequence length="201" mass="23051">MNRPLTRTDLMMLREENPETFYQLMPAMRIHVLPGKVSKVERASVSYEIVTKEGIPCPADDAVGTQVFNKWIIDVKMRIGSFVKSHEKFIVIAFRSFEDALYFFYCRSFEVELAQMGVEVSAPHCEGGNNETGSTKQSDQVQHVHVFLAECRELDELRRACSRDVEKYPGYADDGCELFTAEQFESLLNERVPIHAQECTR</sequence>
<evidence type="ECO:0000313" key="1">
    <source>
        <dbReference type="EMBL" id="MCL6657016.1"/>
    </source>
</evidence>